<gene>
    <name evidence="2" type="ORF">FWILDA_LOCUS5401</name>
</gene>
<organism evidence="2 3">
    <name type="scientific">Funneliformis geosporum</name>
    <dbReference type="NCBI Taxonomy" id="1117311"/>
    <lineage>
        <taxon>Eukaryota</taxon>
        <taxon>Fungi</taxon>
        <taxon>Fungi incertae sedis</taxon>
        <taxon>Mucoromycota</taxon>
        <taxon>Glomeromycotina</taxon>
        <taxon>Glomeromycetes</taxon>
        <taxon>Glomerales</taxon>
        <taxon>Glomeraceae</taxon>
        <taxon>Funneliformis</taxon>
    </lineage>
</organism>
<protein>
    <submittedName>
        <fullName evidence="2">14693_t:CDS:1</fullName>
    </submittedName>
</protein>
<comment type="caution">
    <text evidence="2">The sequence shown here is derived from an EMBL/GenBank/DDBJ whole genome shotgun (WGS) entry which is preliminary data.</text>
</comment>
<feature type="region of interest" description="Disordered" evidence="1">
    <location>
        <begin position="1"/>
        <end position="33"/>
    </location>
</feature>
<keyword evidence="3" id="KW-1185">Reference proteome</keyword>
<reference evidence="2" key="1">
    <citation type="submission" date="2022-08" db="EMBL/GenBank/DDBJ databases">
        <authorList>
            <person name="Kallberg Y."/>
            <person name="Tangrot J."/>
            <person name="Rosling A."/>
        </authorList>
    </citation>
    <scope>NUCLEOTIDE SEQUENCE</scope>
    <source>
        <strain evidence="2">Wild A</strain>
    </source>
</reference>
<evidence type="ECO:0000256" key="1">
    <source>
        <dbReference type="SAM" id="MobiDB-lite"/>
    </source>
</evidence>
<dbReference type="AlphaFoldDB" id="A0A9W4SK64"/>
<proteinExistence type="predicted"/>
<accession>A0A9W4SK64</accession>
<evidence type="ECO:0000313" key="2">
    <source>
        <dbReference type="EMBL" id="CAI2172082.1"/>
    </source>
</evidence>
<dbReference type="Proteomes" id="UP001153678">
    <property type="component" value="Unassembled WGS sequence"/>
</dbReference>
<dbReference type="EMBL" id="CAMKVN010000894">
    <property type="protein sequence ID" value="CAI2172082.1"/>
    <property type="molecule type" value="Genomic_DNA"/>
</dbReference>
<evidence type="ECO:0000313" key="3">
    <source>
        <dbReference type="Proteomes" id="UP001153678"/>
    </source>
</evidence>
<sequence length="124" mass="14223">MESGSANGQRNQSNQIIMQDQATNNPVNQTNAQRENNTFLAKKTIIFETEIVFERSSQGIPARRIDFKHYCEKYYICQGEPYDIGLWVDSKLNNAEYQEGTAILTLRASKGGQAYHAYFSFENR</sequence>
<name>A0A9W4SK64_9GLOM</name>